<organism evidence="3 4">
    <name type="scientific">Flaviaesturariibacter flavus</name>
    <dbReference type="NCBI Taxonomy" id="2502780"/>
    <lineage>
        <taxon>Bacteria</taxon>
        <taxon>Pseudomonadati</taxon>
        <taxon>Bacteroidota</taxon>
        <taxon>Chitinophagia</taxon>
        <taxon>Chitinophagales</taxon>
        <taxon>Chitinophagaceae</taxon>
        <taxon>Flaviaestuariibacter</taxon>
    </lineage>
</organism>
<sequence>MRNICTLIGGLLLASNLSAQTQIFGAAGNGDFEAGATGWTIVNGSQTNKWVVGSGATPGFGGSKAIYISRDGGTTHRYDTTSASISYFYRDIAIPAGTTNGWMLFDYISAGERTPWGMYNYLYPDALNIYVVSPSVAITAGNMVPGAYQIAGFTGQSSWFRKYAYPFINLSDYAGSTMRIVFQWQNDNVRGAQPPAALDNIEIYTSCQGGTSLSVSNVGPTTASIGWNTISGATAYQVRYRRHSEPETVATYATPVTFNGGSAYSGSLSGLVPGSEYIAEVRPVGLACTDYTRPASFVTPAIAVNDTCNGALAVAVTDTGSLTSTSFMGATPGTGLSSACTFGDKADVWYRFTAGNARQLIEAAGGSYGSSFGGTFQVYRGGCGTLQLVTTNCPSDARSLVNGDGYSSRLLLTSLVPGEAYLVRVLAGGYSSSATFRLSVLNEPSGTPVCTPAAYPASGAAVPAGSQTLRWNVDPNAFGYYYQVIPSSGWSVQGFTKDTFLVFDAATTGNYSWTVRPANRLDAGPASCTTNTFTAAVLTAVSTITIDDASVRFYPNPVQDKLHVTVAGGRRTRVMMLRLVDAGGRTVRTATLKTGTTVVPVTGLPAGVYHAVVGDGNSQRTVRLLKSH</sequence>
<feature type="signal peptide" evidence="1">
    <location>
        <begin position="1"/>
        <end position="21"/>
    </location>
</feature>
<evidence type="ECO:0000256" key="1">
    <source>
        <dbReference type="SAM" id="SignalP"/>
    </source>
</evidence>
<accession>A0A4R1BMF1</accession>
<gene>
    <name evidence="3" type="ORF">EPD60_03635</name>
</gene>
<evidence type="ECO:0000313" key="3">
    <source>
        <dbReference type="EMBL" id="TCJ18604.1"/>
    </source>
</evidence>
<dbReference type="EMBL" id="SJZI01000004">
    <property type="protein sequence ID" value="TCJ18604.1"/>
    <property type="molecule type" value="Genomic_DNA"/>
</dbReference>
<dbReference type="InterPro" id="IPR026444">
    <property type="entry name" value="Secre_tail"/>
</dbReference>
<evidence type="ECO:0000313" key="4">
    <source>
        <dbReference type="Proteomes" id="UP000295334"/>
    </source>
</evidence>
<dbReference type="InterPro" id="IPR003961">
    <property type="entry name" value="FN3_dom"/>
</dbReference>
<dbReference type="Proteomes" id="UP000295334">
    <property type="component" value="Unassembled WGS sequence"/>
</dbReference>
<comment type="caution">
    <text evidence="3">The sequence shown here is derived from an EMBL/GenBank/DDBJ whole genome shotgun (WGS) entry which is preliminary data.</text>
</comment>
<keyword evidence="1" id="KW-0732">Signal</keyword>
<dbReference type="InterPro" id="IPR036116">
    <property type="entry name" value="FN3_sf"/>
</dbReference>
<dbReference type="SUPFAM" id="SSF49265">
    <property type="entry name" value="Fibronectin type III"/>
    <property type="match status" value="1"/>
</dbReference>
<dbReference type="Gene3D" id="2.60.40.10">
    <property type="entry name" value="Immunoglobulins"/>
    <property type="match status" value="1"/>
</dbReference>
<dbReference type="AlphaFoldDB" id="A0A4R1BMF1"/>
<dbReference type="RefSeq" id="WP_131446953.1">
    <property type="nucleotide sequence ID" value="NZ_SJZI01000004.1"/>
</dbReference>
<reference evidence="3 4" key="1">
    <citation type="submission" date="2019-03" db="EMBL/GenBank/DDBJ databases">
        <authorList>
            <person name="Kim M.K.M."/>
        </authorList>
    </citation>
    <scope>NUCLEOTIDE SEQUENCE [LARGE SCALE GENOMIC DNA]</scope>
    <source>
        <strain evidence="3 4">17J68-12</strain>
    </source>
</reference>
<dbReference type="Pfam" id="PF18962">
    <property type="entry name" value="Por_Secre_tail"/>
    <property type="match status" value="1"/>
</dbReference>
<protein>
    <submittedName>
        <fullName evidence="3">T9SS type A sorting domain-containing protein</fullName>
    </submittedName>
</protein>
<feature type="domain" description="Fibronectin type-III" evidence="2">
    <location>
        <begin position="209"/>
        <end position="302"/>
    </location>
</feature>
<dbReference type="OrthoDB" id="9792152at2"/>
<name>A0A4R1BMF1_9BACT</name>
<dbReference type="InterPro" id="IPR013783">
    <property type="entry name" value="Ig-like_fold"/>
</dbReference>
<proteinExistence type="predicted"/>
<dbReference type="CDD" id="cd00063">
    <property type="entry name" value="FN3"/>
    <property type="match status" value="1"/>
</dbReference>
<keyword evidence="4" id="KW-1185">Reference proteome</keyword>
<dbReference type="PROSITE" id="PS50853">
    <property type="entry name" value="FN3"/>
    <property type="match status" value="1"/>
</dbReference>
<evidence type="ECO:0000259" key="2">
    <source>
        <dbReference type="PROSITE" id="PS50853"/>
    </source>
</evidence>
<feature type="chain" id="PRO_5020844576" evidence="1">
    <location>
        <begin position="22"/>
        <end position="628"/>
    </location>
</feature>
<dbReference type="NCBIfam" id="TIGR04183">
    <property type="entry name" value="Por_Secre_tail"/>
    <property type="match status" value="1"/>
</dbReference>